<keyword evidence="3" id="KW-1185">Reference proteome</keyword>
<accession>A0A4R3MDD2</accession>
<dbReference type="InterPro" id="IPR014729">
    <property type="entry name" value="Rossmann-like_a/b/a_fold"/>
</dbReference>
<dbReference type="Proteomes" id="UP000295525">
    <property type="component" value="Unassembled WGS sequence"/>
</dbReference>
<sequence length="259" mass="27621">MTDSTRPLRVAVLVSVGRHPVSGAPRWSRNDARALSLAFALPPSLTSIEVIHAGNAQHAALADYLALGVKALNVVSVAPDINIVPALLARVHHADLIICGSRAEGQEDSGMVPYLLANALDMNLVPSVLELTIAQDRAVAEQFLPKGRRRSVEVGLPTVITVHPLAPLTVRYAYAQKLAGRIIAAPAQAPAIAGTDWTVEAIRAKPIKFAAREKRSGHTRMLSATTTESRAGQVMSQGSTQEKAAAVITYLREHGLIDY</sequence>
<comment type="caution">
    <text evidence="2">The sequence shown here is derived from an EMBL/GenBank/DDBJ whole genome shotgun (WGS) entry which is preliminary data.</text>
</comment>
<feature type="region of interest" description="Disordered" evidence="1">
    <location>
        <begin position="218"/>
        <end position="238"/>
    </location>
</feature>
<evidence type="ECO:0000313" key="2">
    <source>
        <dbReference type="EMBL" id="TCT10923.1"/>
    </source>
</evidence>
<name>A0A4R3MDD2_9BURK</name>
<evidence type="ECO:0000256" key="1">
    <source>
        <dbReference type="SAM" id="MobiDB-lite"/>
    </source>
</evidence>
<reference evidence="2 3" key="1">
    <citation type="submission" date="2019-03" db="EMBL/GenBank/DDBJ databases">
        <title>Genomic Encyclopedia of Type Strains, Phase IV (KMG-IV): sequencing the most valuable type-strain genomes for metagenomic binning, comparative biology and taxonomic classification.</title>
        <authorList>
            <person name="Goeker M."/>
        </authorList>
    </citation>
    <scope>NUCLEOTIDE SEQUENCE [LARGE SCALE GENOMIC DNA]</scope>
    <source>
        <strain evidence="2 3">DSM 24591</strain>
    </source>
</reference>
<organism evidence="2 3">
    <name type="scientific">Paralcaligenes ureilyticus</name>
    <dbReference type="NCBI Taxonomy" id="627131"/>
    <lineage>
        <taxon>Bacteria</taxon>
        <taxon>Pseudomonadati</taxon>
        <taxon>Pseudomonadota</taxon>
        <taxon>Betaproteobacteria</taxon>
        <taxon>Burkholderiales</taxon>
        <taxon>Alcaligenaceae</taxon>
        <taxon>Paralcaligenes</taxon>
    </lineage>
</organism>
<feature type="compositionally biased region" description="Polar residues" evidence="1">
    <location>
        <begin position="222"/>
        <end position="238"/>
    </location>
</feature>
<evidence type="ECO:0000313" key="3">
    <source>
        <dbReference type="Proteomes" id="UP000295525"/>
    </source>
</evidence>
<gene>
    <name evidence="2" type="ORF">EDC26_101144</name>
</gene>
<protein>
    <submittedName>
        <fullName evidence="2">Electron transfer flavoprotein beta subunit</fullName>
    </submittedName>
</protein>
<proteinExistence type="predicted"/>
<dbReference type="RefSeq" id="WP_132579356.1">
    <property type="nucleotide sequence ID" value="NZ_SMAJ01000001.1"/>
</dbReference>
<dbReference type="AlphaFoldDB" id="A0A4R3MDD2"/>
<dbReference type="EMBL" id="SMAJ01000001">
    <property type="protein sequence ID" value="TCT10923.1"/>
    <property type="molecule type" value="Genomic_DNA"/>
</dbReference>
<dbReference type="SUPFAM" id="SSF52402">
    <property type="entry name" value="Adenine nucleotide alpha hydrolases-like"/>
    <property type="match status" value="1"/>
</dbReference>
<dbReference type="OrthoDB" id="5598152at2"/>
<dbReference type="Gene3D" id="3.40.50.620">
    <property type="entry name" value="HUPs"/>
    <property type="match status" value="1"/>
</dbReference>